<dbReference type="AlphaFoldDB" id="A0A3A8EIT6"/>
<evidence type="ECO:0000313" key="2">
    <source>
        <dbReference type="Proteomes" id="UP000269001"/>
    </source>
</evidence>
<proteinExistence type="predicted"/>
<dbReference type="Proteomes" id="UP000269001">
    <property type="component" value="Unassembled WGS sequence"/>
</dbReference>
<accession>A0A3A8EIT6</accession>
<protein>
    <submittedName>
        <fullName evidence="1">DUF4845 domain-containing protein</fullName>
    </submittedName>
</protein>
<organism evidence="1 2">
    <name type="scientific">Acinetobacter guerrae</name>
    <dbReference type="NCBI Taxonomy" id="1843371"/>
    <lineage>
        <taxon>Bacteria</taxon>
        <taxon>Pseudomonadati</taxon>
        <taxon>Pseudomonadota</taxon>
        <taxon>Gammaproteobacteria</taxon>
        <taxon>Moraxellales</taxon>
        <taxon>Moraxellaceae</taxon>
        <taxon>Acinetobacter</taxon>
    </lineage>
</organism>
<dbReference type="Pfam" id="PF16137">
    <property type="entry name" value="DUF4845"/>
    <property type="match status" value="1"/>
</dbReference>
<dbReference type="OrthoDB" id="5734946at2"/>
<gene>
    <name evidence="1" type="ORF">D7V21_05680</name>
</gene>
<reference evidence="1 2" key="1">
    <citation type="submission" date="2018-09" db="EMBL/GenBank/DDBJ databases">
        <title>The draft genome of Acinetobacter spp. strains.</title>
        <authorList>
            <person name="Qin J."/>
            <person name="Feng Y."/>
            <person name="Zong Z."/>
        </authorList>
    </citation>
    <scope>NUCLEOTIDE SEQUENCE [LARGE SCALE GENOMIC DNA]</scope>
    <source>
        <strain evidence="1 2">WCHAc060096</strain>
    </source>
</reference>
<evidence type="ECO:0000313" key="1">
    <source>
        <dbReference type="EMBL" id="RKG34842.1"/>
    </source>
</evidence>
<dbReference type="EMBL" id="RAXU01000005">
    <property type="protein sequence ID" value="RKG34842.1"/>
    <property type="molecule type" value="Genomic_DNA"/>
</dbReference>
<sequence length="124" mass="14264">MRKSQQGASYLAILFGVVLFALAVKAAVVIWPAYWDDRVIDSQIEELVKNSPSDITATKFDTEMEQRLNMNNIRDLHFKDIAKVSNKDGLNVSKKYEIRKPFLLNIDLVLTFEKNFDQRSVQAK</sequence>
<keyword evidence="2" id="KW-1185">Reference proteome</keyword>
<dbReference type="InterPro" id="IPR032314">
    <property type="entry name" value="DUF4845"/>
</dbReference>
<comment type="caution">
    <text evidence="1">The sequence shown here is derived from an EMBL/GenBank/DDBJ whole genome shotgun (WGS) entry which is preliminary data.</text>
</comment>
<dbReference type="RefSeq" id="WP_120369555.1">
    <property type="nucleotide sequence ID" value="NZ_BKYM01000010.1"/>
</dbReference>
<name>A0A3A8EIT6_9GAMM</name>